<evidence type="ECO:0000256" key="1">
    <source>
        <dbReference type="ARBA" id="ARBA00001971"/>
    </source>
</evidence>
<dbReference type="PROSITE" id="PS00086">
    <property type="entry name" value="CYTOCHROME_P450"/>
    <property type="match status" value="1"/>
</dbReference>
<evidence type="ECO:0000256" key="7">
    <source>
        <dbReference type="SAM" id="Phobius"/>
    </source>
</evidence>
<dbReference type="CDD" id="cd11060">
    <property type="entry name" value="CYP57A1-like"/>
    <property type="match status" value="1"/>
</dbReference>
<dbReference type="Gene3D" id="1.10.630.10">
    <property type="entry name" value="Cytochrome P450"/>
    <property type="match status" value="1"/>
</dbReference>
<comment type="similarity">
    <text evidence="2 6">Belongs to the cytochrome P450 family.</text>
</comment>
<dbReference type="InterPro" id="IPR036396">
    <property type="entry name" value="Cyt_P450_sf"/>
</dbReference>
<evidence type="ECO:0000256" key="5">
    <source>
        <dbReference type="PIRSR" id="PIRSR602401-1"/>
    </source>
</evidence>
<evidence type="ECO:0000256" key="6">
    <source>
        <dbReference type="RuleBase" id="RU000461"/>
    </source>
</evidence>
<feature type="binding site" description="axial binding residue" evidence="5">
    <location>
        <position position="437"/>
    </location>
    <ligand>
        <name>heme</name>
        <dbReference type="ChEBI" id="CHEBI:30413"/>
    </ligand>
    <ligandPart>
        <name>Fe</name>
        <dbReference type="ChEBI" id="CHEBI:18248"/>
    </ligandPart>
</feature>
<feature type="transmembrane region" description="Helical" evidence="7">
    <location>
        <begin position="6"/>
        <end position="28"/>
    </location>
</feature>
<keyword evidence="5 6" id="KW-0349">Heme</keyword>
<keyword evidence="6" id="KW-0503">Monooxygenase</keyword>
<dbReference type="InterPro" id="IPR002401">
    <property type="entry name" value="Cyt_P450_E_grp-I"/>
</dbReference>
<dbReference type="PRINTS" id="PR00385">
    <property type="entry name" value="P450"/>
</dbReference>
<name>A0A2V1DG01_9PLEO</name>
<keyword evidence="3 5" id="KW-0479">Metal-binding</keyword>
<dbReference type="GO" id="GO:0020037">
    <property type="term" value="F:heme binding"/>
    <property type="evidence" value="ECO:0007669"/>
    <property type="project" value="InterPro"/>
</dbReference>
<dbReference type="Proteomes" id="UP000244855">
    <property type="component" value="Unassembled WGS sequence"/>
</dbReference>
<comment type="cofactor">
    <cofactor evidence="1 5">
        <name>heme</name>
        <dbReference type="ChEBI" id="CHEBI:30413"/>
    </cofactor>
</comment>
<dbReference type="OrthoDB" id="3934656at2759"/>
<dbReference type="STRING" id="97972.A0A2V1DG01"/>
<keyword evidence="7" id="KW-1133">Transmembrane helix</keyword>
<sequence length="492" mass="55730">MSAFAGYLSGSLYSLFTILLGTVAYLYVSNHALNSVKGPLLARWTRLWIVRHSRRGDMHRVMIHLHEKYGSLVRTGPNEISVAEPNVIRTIYGAGTKFRKSDWYSVWQGRRAFDLFGERNESIHSAQRRLVSAIYSLESLLDLEPYIDDALSFMMSRLVDMEGRVINMNLWAQLFAFDVIGEVTFSKRFGFMDSGQDDGSFAQIDSALHSASWVGQVPWIYWVQDWLDPIIGNHLGIRARHGSLRSFAAKEVKLRKERGSDRTDILEKLMRVQKEKPEDMNEMAIISMATSNIFAGSDTTAISIGAILYFLCQNPTCQKQVLSEIATVLGSDAPRDTITYESTRKMKYLQACINEALRLHPAVGMSLPRIVPEGGININNVYIPGGTVIGVNPWVLHRNKSIFGEDADSFRPERWLSEKRGEFERYFFAFGAGSRICIGKNLSLIEISKLIPLLLLNFDMELASAGECVTENCWWFVKLAGLNMKLKRKFRP</sequence>
<dbReference type="GO" id="GO:0004497">
    <property type="term" value="F:monooxygenase activity"/>
    <property type="evidence" value="ECO:0007669"/>
    <property type="project" value="UniProtKB-KW"/>
</dbReference>
<evidence type="ECO:0000313" key="9">
    <source>
        <dbReference type="Proteomes" id="UP000244855"/>
    </source>
</evidence>
<dbReference type="PANTHER" id="PTHR24305">
    <property type="entry name" value="CYTOCHROME P450"/>
    <property type="match status" value="1"/>
</dbReference>
<dbReference type="Pfam" id="PF00067">
    <property type="entry name" value="p450"/>
    <property type="match status" value="1"/>
</dbReference>
<dbReference type="InterPro" id="IPR050121">
    <property type="entry name" value="Cytochrome_P450_monoxygenase"/>
</dbReference>
<keyword evidence="7" id="KW-0472">Membrane</keyword>
<dbReference type="PANTHER" id="PTHR24305:SF232">
    <property type="entry name" value="P450, PUTATIVE (EUROFUNG)-RELATED"/>
    <property type="match status" value="1"/>
</dbReference>
<evidence type="ECO:0000313" key="8">
    <source>
        <dbReference type="EMBL" id="PVH97042.1"/>
    </source>
</evidence>
<dbReference type="GO" id="GO:0016705">
    <property type="term" value="F:oxidoreductase activity, acting on paired donors, with incorporation or reduction of molecular oxygen"/>
    <property type="evidence" value="ECO:0007669"/>
    <property type="project" value="InterPro"/>
</dbReference>
<proteinExistence type="inferred from homology"/>
<reference evidence="8 9" key="1">
    <citation type="journal article" date="2018" name="Sci. Rep.">
        <title>Comparative genomics provides insights into the lifestyle and reveals functional heterogeneity of dark septate endophytic fungi.</title>
        <authorList>
            <person name="Knapp D.G."/>
            <person name="Nemeth J.B."/>
            <person name="Barry K."/>
            <person name="Hainaut M."/>
            <person name="Henrissat B."/>
            <person name="Johnson J."/>
            <person name="Kuo A."/>
            <person name="Lim J.H.P."/>
            <person name="Lipzen A."/>
            <person name="Nolan M."/>
            <person name="Ohm R.A."/>
            <person name="Tamas L."/>
            <person name="Grigoriev I.V."/>
            <person name="Spatafora J.W."/>
            <person name="Nagy L.G."/>
            <person name="Kovacs G.M."/>
        </authorList>
    </citation>
    <scope>NUCLEOTIDE SEQUENCE [LARGE SCALE GENOMIC DNA]</scope>
    <source>
        <strain evidence="8 9">DSE2036</strain>
    </source>
</reference>
<protein>
    <submittedName>
        <fullName evidence="8">Cytochrome P450</fullName>
    </submittedName>
</protein>
<evidence type="ECO:0000256" key="2">
    <source>
        <dbReference type="ARBA" id="ARBA00010617"/>
    </source>
</evidence>
<organism evidence="8 9">
    <name type="scientific">Periconia macrospinosa</name>
    <dbReference type="NCBI Taxonomy" id="97972"/>
    <lineage>
        <taxon>Eukaryota</taxon>
        <taxon>Fungi</taxon>
        <taxon>Dikarya</taxon>
        <taxon>Ascomycota</taxon>
        <taxon>Pezizomycotina</taxon>
        <taxon>Dothideomycetes</taxon>
        <taxon>Pleosporomycetidae</taxon>
        <taxon>Pleosporales</taxon>
        <taxon>Massarineae</taxon>
        <taxon>Periconiaceae</taxon>
        <taxon>Periconia</taxon>
    </lineage>
</organism>
<keyword evidence="4 5" id="KW-0408">Iron</keyword>
<evidence type="ECO:0000256" key="4">
    <source>
        <dbReference type="ARBA" id="ARBA00023004"/>
    </source>
</evidence>
<keyword evidence="7" id="KW-0812">Transmembrane</keyword>
<dbReference type="FunFam" id="1.10.630.10:FF:000050">
    <property type="entry name" value="Cytochrome P450 monooxygenase"/>
    <property type="match status" value="1"/>
</dbReference>
<accession>A0A2V1DG01</accession>
<dbReference type="InterPro" id="IPR001128">
    <property type="entry name" value="Cyt_P450"/>
</dbReference>
<dbReference type="EMBL" id="KZ805447">
    <property type="protein sequence ID" value="PVH97042.1"/>
    <property type="molecule type" value="Genomic_DNA"/>
</dbReference>
<dbReference type="InterPro" id="IPR017972">
    <property type="entry name" value="Cyt_P450_CS"/>
</dbReference>
<evidence type="ECO:0000256" key="3">
    <source>
        <dbReference type="ARBA" id="ARBA00022723"/>
    </source>
</evidence>
<dbReference type="PRINTS" id="PR00463">
    <property type="entry name" value="EP450I"/>
</dbReference>
<keyword evidence="9" id="KW-1185">Reference proteome</keyword>
<keyword evidence="6" id="KW-0560">Oxidoreductase</keyword>
<dbReference type="SUPFAM" id="SSF48264">
    <property type="entry name" value="Cytochrome P450"/>
    <property type="match status" value="1"/>
</dbReference>
<gene>
    <name evidence="8" type="ORF">DM02DRAFT_568579</name>
</gene>
<dbReference type="GO" id="GO:0005506">
    <property type="term" value="F:iron ion binding"/>
    <property type="evidence" value="ECO:0007669"/>
    <property type="project" value="InterPro"/>
</dbReference>
<dbReference type="AlphaFoldDB" id="A0A2V1DG01"/>